<evidence type="ECO:0008006" key="2">
    <source>
        <dbReference type="Google" id="ProtNLM"/>
    </source>
</evidence>
<dbReference type="KEGG" id="parq:DSM112329_04513"/>
<protein>
    <recommendedName>
        <fullName evidence="2">Polyketide cyclase / dehydrase and lipid transport</fullName>
    </recommendedName>
</protein>
<proteinExistence type="predicted"/>
<dbReference type="RefSeq" id="WP_354698815.1">
    <property type="nucleotide sequence ID" value="NZ_CP114014.1"/>
</dbReference>
<evidence type="ECO:0000313" key="1">
    <source>
        <dbReference type="EMBL" id="XAY07625.1"/>
    </source>
</evidence>
<reference evidence="1" key="1">
    <citation type="submission" date="2022-12" db="EMBL/GenBank/DDBJ databases">
        <title>Paraconexibacter alkalitolerans sp. nov. and Baekduia alba sp. nov., isolated from soil and emended description of the genera Paraconexibacter (Chun et al., 2020) and Baekduia (An et al., 2020).</title>
        <authorList>
            <person name="Vieira S."/>
            <person name="Huber K.J."/>
            <person name="Geppert A."/>
            <person name="Wolf J."/>
            <person name="Neumann-Schaal M."/>
            <person name="Muesken M."/>
            <person name="Overmann J."/>
        </authorList>
    </citation>
    <scope>NUCLEOTIDE SEQUENCE</scope>
    <source>
        <strain evidence="1">AEG42_29</strain>
    </source>
</reference>
<dbReference type="SUPFAM" id="SSF55961">
    <property type="entry name" value="Bet v1-like"/>
    <property type="match status" value="1"/>
</dbReference>
<name>A0AAU7B179_9ACTN</name>
<dbReference type="InterPro" id="IPR019587">
    <property type="entry name" value="Polyketide_cyclase/dehydratase"/>
</dbReference>
<dbReference type="AlphaFoldDB" id="A0AAU7B179"/>
<dbReference type="InterPro" id="IPR023393">
    <property type="entry name" value="START-like_dom_sf"/>
</dbReference>
<dbReference type="EMBL" id="CP114014">
    <property type="protein sequence ID" value="XAY07625.1"/>
    <property type="molecule type" value="Genomic_DNA"/>
</dbReference>
<organism evidence="1">
    <name type="scientific">Paraconexibacter sp. AEG42_29</name>
    <dbReference type="NCBI Taxonomy" id="2997339"/>
    <lineage>
        <taxon>Bacteria</taxon>
        <taxon>Bacillati</taxon>
        <taxon>Actinomycetota</taxon>
        <taxon>Thermoleophilia</taxon>
        <taxon>Solirubrobacterales</taxon>
        <taxon>Paraconexibacteraceae</taxon>
        <taxon>Paraconexibacter</taxon>
    </lineage>
</organism>
<dbReference type="Gene3D" id="3.30.530.20">
    <property type="match status" value="1"/>
</dbReference>
<dbReference type="Pfam" id="PF10604">
    <property type="entry name" value="Polyketide_cyc2"/>
    <property type="match status" value="1"/>
</dbReference>
<accession>A0AAU7B179</accession>
<sequence length="143" mass="15639">MTEITRTRDVPGTPDEVAALVTDLSRWPEWFALHKGWIGPIPTEAKVGATFQHKVRVLGVPADTKWEVTKLDLPGHIVLKGKGSKRTNMEVDFRIQPRDGGSRIALQAKVGGLVLKPVAGQLGSWLDVRVDRTLDSLEALLAA</sequence>
<gene>
    <name evidence="1" type="ORF">DSM112329_04513</name>
</gene>